<evidence type="ECO:0000313" key="1">
    <source>
        <dbReference type="EMBL" id="GGK38610.1"/>
    </source>
</evidence>
<organism evidence="1 2">
    <name type="scientific">Nocardia camponoti</name>
    <dbReference type="NCBI Taxonomy" id="1616106"/>
    <lineage>
        <taxon>Bacteria</taxon>
        <taxon>Bacillati</taxon>
        <taxon>Actinomycetota</taxon>
        <taxon>Actinomycetes</taxon>
        <taxon>Mycobacteriales</taxon>
        <taxon>Nocardiaceae</taxon>
        <taxon>Nocardia</taxon>
    </lineage>
</organism>
<dbReference type="PROSITE" id="PS51257">
    <property type="entry name" value="PROKAR_LIPOPROTEIN"/>
    <property type="match status" value="1"/>
</dbReference>
<accession>A0A917V5A3</accession>
<sequence>MRKRLTELCLAGAAIALLATGCGETGQAEPTAAVGALTTSTSTGANVAMWDPCTAPASALSAAGLNPAVEDRDVAGIAFPDWRVCTWVDNSGTAYRLSLASTPITLEQARSRTDYTDYVDLSVGGLPSLRMQPLAKSSSRQTTCIIATQTANGVVEFILGLTQASKATLNACTEVQRLADSLIRSVPGA</sequence>
<protein>
    <recommendedName>
        <fullName evidence="3">DUF3558 domain-containing protein</fullName>
    </recommendedName>
</protein>
<dbReference type="AlphaFoldDB" id="A0A917V5A3"/>
<keyword evidence="2" id="KW-1185">Reference proteome</keyword>
<name>A0A917V5A3_9NOCA</name>
<dbReference type="EMBL" id="BMMW01000001">
    <property type="protein sequence ID" value="GGK38610.1"/>
    <property type="molecule type" value="Genomic_DNA"/>
</dbReference>
<evidence type="ECO:0008006" key="3">
    <source>
        <dbReference type="Google" id="ProtNLM"/>
    </source>
</evidence>
<reference evidence="1" key="2">
    <citation type="submission" date="2020-09" db="EMBL/GenBank/DDBJ databases">
        <authorList>
            <person name="Sun Q."/>
            <person name="Zhou Y."/>
        </authorList>
    </citation>
    <scope>NUCLEOTIDE SEQUENCE</scope>
    <source>
        <strain evidence="1">CGMCC 4.7278</strain>
    </source>
</reference>
<dbReference type="Proteomes" id="UP000612956">
    <property type="component" value="Unassembled WGS sequence"/>
</dbReference>
<dbReference type="InterPro" id="IPR024520">
    <property type="entry name" value="DUF3558"/>
</dbReference>
<reference evidence="1" key="1">
    <citation type="journal article" date="2014" name="Int. J. Syst. Evol. Microbiol.">
        <title>Complete genome sequence of Corynebacterium casei LMG S-19264T (=DSM 44701T), isolated from a smear-ripened cheese.</title>
        <authorList>
            <consortium name="US DOE Joint Genome Institute (JGI-PGF)"/>
            <person name="Walter F."/>
            <person name="Albersmeier A."/>
            <person name="Kalinowski J."/>
            <person name="Ruckert C."/>
        </authorList>
    </citation>
    <scope>NUCLEOTIDE SEQUENCE</scope>
    <source>
        <strain evidence="1">CGMCC 4.7278</strain>
    </source>
</reference>
<comment type="caution">
    <text evidence="1">The sequence shown here is derived from an EMBL/GenBank/DDBJ whole genome shotgun (WGS) entry which is preliminary data.</text>
</comment>
<dbReference type="Pfam" id="PF12079">
    <property type="entry name" value="DUF3558"/>
    <property type="match status" value="1"/>
</dbReference>
<dbReference type="RefSeq" id="WP_188827350.1">
    <property type="nucleotide sequence ID" value="NZ_BMMW01000001.1"/>
</dbReference>
<proteinExistence type="predicted"/>
<gene>
    <name evidence="1" type="ORF">GCM10011591_07950</name>
</gene>
<evidence type="ECO:0000313" key="2">
    <source>
        <dbReference type="Proteomes" id="UP000612956"/>
    </source>
</evidence>